<feature type="compositionally biased region" description="Basic and acidic residues" evidence="3">
    <location>
        <begin position="220"/>
        <end position="229"/>
    </location>
</feature>
<dbReference type="PROSITE" id="PS50102">
    <property type="entry name" value="RRM"/>
    <property type="match status" value="1"/>
</dbReference>
<dbReference type="HOGENOM" id="CLU_052367_4_0_1"/>
<dbReference type="GO" id="GO:0005634">
    <property type="term" value="C:nucleus"/>
    <property type="evidence" value="ECO:0007669"/>
    <property type="project" value="TreeGrafter"/>
</dbReference>
<keyword evidence="1 2" id="KW-0694">RNA-binding</keyword>
<gene>
    <name evidence="5" type="ORF">ACRE_012110</name>
</gene>
<dbReference type="Pfam" id="PF13865">
    <property type="entry name" value="FoP_duplication"/>
    <property type="match status" value="1"/>
</dbReference>
<dbReference type="EMBL" id="JPKY01000006">
    <property type="protein sequence ID" value="KFH47973.1"/>
    <property type="molecule type" value="Genomic_DNA"/>
</dbReference>
<dbReference type="STRING" id="857340.A0A086TF41"/>
<dbReference type="Proteomes" id="UP000029964">
    <property type="component" value="Unassembled WGS sequence"/>
</dbReference>
<dbReference type="Pfam" id="PF00076">
    <property type="entry name" value="RRM_1"/>
    <property type="match status" value="1"/>
</dbReference>
<feature type="compositionally biased region" description="Basic and acidic residues" evidence="3">
    <location>
        <begin position="1"/>
        <end position="12"/>
    </location>
</feature>
<feature type="region of interest" description="Disordered" evidence="3">
    <location>
        <begin position="1"/>
        <end position="36"/>
    </location>
</feature>
<protein>
    <submittedName>
        <fullName evidence="5">THO complex subunit 4A-like protein</fullName>
    </submittedName>
</protein>
<dbReference type="Gene3D" id="3.30.70.330">
    <property type="match status" value="1"/>
</dbReference>
<feature type="domain" description="RRM" evidence="4">
    <location>
        <begin position="70"/>
        <end position="147"/>
    </location>
</feature>
<feature type="region of interest" description="Disordered" evidence="3">
    <location>
        <begin position="151"/>
        <end position="296"/>
    </location>
</feature>
<sequence length="296" mass="31847">MASSDKMDRGLDEIIAETQAHSLNDRPSERNADTTISAPTMDLAADAAAVAVASDPKGPEMELERDAKGTKLRVDNIHYDLTEDDLDELFRRIGPVTKLQLRYDRAGRSEGTAFVTYELKEDALDAIKQFDGANANGQPIRLTLLRSRNPFDNAVMPGRPLSERITAPGGRTRSYSPQSKYTQEEAARKGIDRYIPGQGGRFRTPPPPRRRGGGGRRPGGRRERGDQDGNRGGGAGGRGNPRPKKTQEELDAEMEDYFGGGGAPEGANGDATVPAAAVAENGQSAAPATDDIDMIE</sequence>
<reference evidence="6" key="1">
    <citation type="journal article" date="2014" name="Genome Announc.">
        <title>Genome sequence and annotation of Acremonium chrysogenum, producer of the beta-lactam antibiotic cephalosporin C.</title>
        <authorList>
            <person name="Terfehr D."/>
            <person name="Dahlmann T.A."/>
            <person name="Specht T."/>
            <person name="Zadra I."/>
            <person name="Kuernsteiner H."/>
            <person name="Kueck U."/>
        </authorList>
    </citation>
    <scope>NUCLEOTIDE SEQUENCE [LARGE SCALE GENOMIC DNA]</scope>
    <source>
        <strain evidence="6">ATCC 11550 / CBS 779.69 / DSM 880 / IAM 14645 / JCM 23072 / IMI 49137</strain>
    </source>
</reference>
<feature type="compositionally biased region" description="Basic and acidic residues" evidence="3">
    <location>
        <begin position="182"/>
        <end position="192"/>
    </location>
</feature>
<dbReference type="PANTHER" id="PTHR19965:SF82">
    <property type="entry name" value="THO COMPLEX SUBUNIT 4"/>
    <property type="match status" value="1"/>
</dbReference>
<evidence type="ECO:0000256" key="3">
    <source>
        <dbReference type="SAM" id="MobiDB-lite"/>
    </source>
</evidence>
<dbReference type="OrthoDB" id="5382468at2759"/>
<evidence type="ECO:0000313" key="5">
    <source>
        <dbReference type="EMBL" id="KFH47973.1"/>
    </source>
</evidence>
<dbReference type="GO" id="GO:0003729">
    <property type="term" value="F:mRNA binding"/>
    <property type="evidence" value="ECO:0007669"/>
    <property type="project" value="TreeGrafter"/>
</dbReference>
<proteinExistence type="predicted"/>
<dbReference type="InterPro" id="IPR035979">
    <property type="entry name" value="RBD_domain_sf"/>
</dbReference>
<dbReference type="PANTHER" id="PTHR19965">
    <property type="entry name" value="RNA AND EXPORT FACTOR BINDING PROTEIN"/>
    <property type="match status" value="1"/>
</dbReference>
<dbReference type="SMART" id="SM01218">
    <property type="entry name" value="FoP_duplication"/>
    <property type="match status" value="1"/>
</dbReference>
<dbReference type="SMART" id="SM00360">
    <property type="entry name" value="RRM"/>
    <property type="match status" value="1"/>
</dbReference>
<evidence type="ECO:0000256" key="1">
    <source>
        <dbReference type="ARBA" id="ARBA00022884"/>
    </source>
</evidence>
<accession>A0A086TF41</accession>
<evidence type="ECO:0000256" key="2">
    <source>
        <dbReference type="PROSITE-ProRule" id="PRU00176"/>
    </source>
</evidence>
<dbReference type="AlphaFoldDB" id="A0A086TF41"/>
<evidence type="ECO:0000313" key="6">
    <source>
        <dbReference type="Proteomes" id="UP000029964"/>
    </source>
</evidence>
<feature type="compositionally biased region" description="Gly residues" evidence="3">
    <location>
        <begin position="230"/>
        <end position="239"/>
    </location>
</feature>
<organism evidence="5 6">
    <name type="scientific">Hapsidospora chrysogenum (strain ATCC 11550 / CBS 779.69 / DSM 880 / IAM 14645 / JCM 23072 / IMI 49137)</name>
    <name type="common">Acremonium chrysogenum</name>
    <dbReference type="NCBI Taxonomy" id="857340"/>
    <lineage>
        <taxon>Eukaryota</taxon>
        <taxon>Fungi</taxon>
        <taxon>Dikarya</taxon>
        <taxon>Ascomycota</taxon>
        <taxon>Pezizomycotina</taxon>
        <taxon>Sordariomycetes</taxon>
        <taxon>Hypocreomycetidae</taxon>
        <taxon>Hypocreales</taxon>
        <taxon>Bionectriaceae</taxon>
        <taxon>Hapsidospora</taxon>
    </lineage>
</organism>
<name>A0A086TF41_HAPC1</name>
<dbReference type="InterPro" id="IPR051229">
    <property type="entry name" value="ALYREF_mRNA_export"/>
</dbReference>
<feature type="compositionally biased region" description="Basic and acidic residues" evidence="3">
    <location>
        <begin position="23"/>
        <end position="32"/>
    </location>
</feature>
<comment type="caution">
    <text evidence="5">The sequence shown here is derived from an EMBL/GenBank/DDBJ whole genome shotgun (WGS) entry which is preliminary data.</text>
</comment>
<evidence type="ECO:0000259" key="4">
    <source>
        <dbReference type="PROSITE" id="PS50102"/>
    </source>
</evidence>
<dbReference type="CDD" id="cd12418">
    <property type="entry name" value="RRM_Aly_REF_like"/>
    <property type="match status" value="1"/>
</dbReference>
<dbReference type="InterPro" id="IPR025715">
    <property type="entry name" value="FoP_C"/>
</dbReference>
<dbReference type="InterPro" id="IPR012677">
    <property type="entry name" value="Nucleotide-bd_a/b_plait_sf"/>
</dbReference>
<dbReference type="SUPFAM" id="SSF54928">
    <property type="entry name" value="RNA-binding domain, RBD"/>
    <property type="match status" value="1"/>
</dbReference>
<keyword evidence="6" id="KW-1185">Reference proteome</keyword>
<dbReference type="InterPro" id="IPR000504">
    <property type="entry name" value="RRM_dom"/>
</dbReference>